<dbReference type="EMBL" id="MT143988">
    <property type="protein sequence ID" value="QJA45259.1"/>
    <property type="molecule type" value="Genomic_DNA"/>
</dbReference>
<name>A0A6H1ZCS5_9ZZZZ</name>
<sequence>MGMVGRPPEMEDVFPGYGQKRREGVSEVLQEALMMLVAPGAAGLRMIKKSPFAPVGGLAKAAALENTRRTLPSSLRKFLVDEESAERLSNLGEMKRLKINVAPVTGRVEEFYRPAVRTKEGKILWHPKARMHSEAISLNLGGKKKFDYSSVAGSGGIGPDGSYYESDFLGDALEELWHQGVEDTSKGWRP</sequence>
<organism evidence="1">
    <name type="scientific">viral metagenome</name>
    <dbReference type="NCBI Taxonomy" id="1070528"/>
    <lineage>
        <taxon>unclassified sequences</taxon>
        <taxon>metagenomes</taxon>
        <taxon>organismal metagenomes</taxon>
    </lineage>
</organism>
<accession>A0A6H1ZCS5</accession>
<evidence type="ECO:0000313" key="1">
    <source>
        <dbReference type="EMBL" id="QJA45259.1"/>
    </source>
</evidence>
<dbReference type="EMBL" id="MT144590">
    <property type="protein sequence ID" value="QJH93659.1"/>
    <property type="molecule type" value="Genomic_DNA"/>
</dbReference>
<protein>
    <submittedName>
        <fullName evidence="1">Uncharacterized protein</fullName>
    </submittedName>
</protein>
<evidence type="ECO:0000313" key="2">
    <source>
        <dbReference type="EMBL" id="QJH93659.1"/>
    </source>
</evidence>
<reference evidence="1" key="1">
    <citation type="submission" date="2020-03" db="EMBL/GenBank/DDBJ databases">
        <title>The deep terrestrial virosphere.</title>
        <authorList>
            <person name="Holmfeldt K."/>
            <person name="Nilsson E."/>
            <person name="Simone D."/>
            <person name="Lopez-Fernandez M."/>
            <person name="Wu X."/>
            <person name="de Brujin I."/>
            <person name="Lundin D."/>
            <person name="Andersson A."/>
            <person name="Bertilsson S."/>
            <person name="Dopson M."/>
        </authorList>
    </citation>
    <scope>NUCLEOTIDE SEQUENCE</scope>
    <source>
        <strain evidence="1">TM448A00204</strain>
        <strain evidence="2">TM448B00128</strain>
    </source>
</reference>
<proteinExistence type="predicted"/>
<gene>
    <name evidence="1" type="ORF">TM448A00204_0004</name>
    <name evidence="2" type="ORF">TM448B00128_0034</name>
</gene>
<dbReference type="AlphaFoldDB" id="A0A6H1ZCS5"/>